<keyword evidence="2" id="KW-0238">DNA-binding</keyword>
<dbReference type="PROSITE" id="PS50995">
    <property type="entry name" value="HTH_MARR_2"/>
    <property type="match status" value="1"/>
</dbReference>
<organism evidence="5 6">
    <name type="scientific">Roseomonas alba</name>
    <dbReference type="NCBI Taxonomy" id="2846776"/>
    <lineage>
        <taxon>Bacteria</taxon>
        <taxon>Pseudomonadati</taxon>
        <taxon>Pseudomonadota</taxon>
        <taxon>Alphaproteobacteria</taxon>
        <taxon>Acetobacterales</taxon>
        <taxon>Roseomonadaceae</taxon>
        <taxon>Roseomonas</taxon>
    </lineage>
</organism>
<sequence>MSKRTRGDTGFRIGYLVHDVSRLRQAFFTEHMRPHGVTHAQWWALGQLIRHDPQGGLTQAELARALDLGKVATGAMIARLEAAGLVERRADAADRRLNRVFVTARGSRVVERMVSVAQGLNAALLHGMAREDLEATLRVLTELRRRLRSTLDEA</sequence>
<dbReference type="Proteomes" id="UP001196565">
    <property type="component" value="Unassembled WGS sequence"/>
</dbReference>
<dbReference type="SMART" id="SM00347">
    <property type="entry name" value="HTH_MARR"/>
    <property type="match status" value="1"/>
</dbReference>
<dbReference type="PRINTS" id="PR00598">
    <property type="entry name" value="HTHMARR"/>
</dbReference>
<evidence type="ECO:0000313" key="6">
    <source>
        <dbReference type="Proteomes" id="UP001196565"/>
    </source>
</evidence>
<dbReference type="RefSeq" id="WP_219766418.1">
    <property type="nucleotide sequence ID" value="NZ_JAHYBZ010000013.1"/>
</dbReference>
<dbReference type="Pfam" id="PF12802">
    <property type="entry name" value="MarR_2"/>
    <property type="match status" value="1"/>
</dbReference>
<evidence type="ECO:0000313" key="5">
    <source>
        <dbReference type="EMBL" id="MBW6401605.1"/>
    </source>
</evidence>
<evidence type="ECO:0000256" key="1">
    <source>
        <dbReference type="ARBA" id="ARBA00023015"/>
    </source>
</evidence>
<dbReference type="InterPro" id="IPR036390">
    <property type="entry name" value="WH_DNA-bd_sf"/>
</dbReference>
<dbReference type="InterPro" id="IPR036388">
    <property type="entry name" value="WH-like_DNA-bd_sf"/>
</dbReference>
<dbReference type="EMBL" id="JAHYBZ010000013">
    <property type="protein sequence ID" value="MBW6401605.1"/>
    <property type="molecule type" value="Genomic_DNA"/>
</dbReference>
<dbReference type="PANTHER" id="PTHR42756">
    <property type="entry name" value="TRANSCRIPTIONAL REGULATOR, MARR"/>
    <property type="match status" value="1"/>
</dbReference>
<feature type="domain" description="HTH marR-type" evidence="4">
    <location>
        <begin position="1"/>
        <end position="145"/>
    </location>
</feature>
<keyword evidence="3" id="KW-0804">Transcription</keyword>
<evidence type="ECO:0000259" key="4">
    <source>
        <dbReference type="PROSITE" id="PS50995"/>
    </source>
</evidence>
<dbReference type="Gene3D" id="1.10.10.10">
    <property type="entry name" value="Winged helix-like DNA-binding domain superfamily/Winged helix DNA-binding domain"/>
    <property type="match status" value="1"/>
</dbReference>
<dbReference type="InterPro" id="IPR000835">
    <property type="entry name" value="HTH_MarR-typ"/>
</dbReference>
<comment type="caution">
    <text evidence="5">The sequence shown here is derived from an EMBL/GenBank/DDBJ whole genome shotgun (WGS) entry which is preliminary data.</text>
</comment>
<dbReference type="SUPFAM" id="SSF46785">
    <property type="entry name" value="Winged helix' DNA-binding domain"/>
    <property type="match status" value="1"/>
</dbReference>
<proteinExistence type="predicted"/>
<dbReference type="PANTHER" id="PTHR42756:SF1">
    <property type="entry name" value="TRANSCRIPTIONAL REPRESSOR OF EMRAB OPERON"/>
    <property type="match status" value="1"/>
</dbReference>
<protein>
    <submittedName>
        <fullName evidence="5">MarR family transcriptional regulator</fullName>
    </submittedName>
</protein>
<reference evidence="5 6" key="1">
    <citation type="submission" date="2021-07" db="EMBL/GenBank/DDBJ databases">
        <authorList>
            <person name="So Y."/>
        </authorList>
    </citation>
    <scope>NUCLEOTIDE SEQUENCE [LARGE SCALE GENOMIC DNA]</scope>
    <source>
        <strain evidence="5 6">HJA6</strain>
    </source>
</reference>
<evidence type="ECO:0000256" key="3">
    <source>
        <dbReference type="ARBA" id="ARBA00023163"/>
    </source>
</evidence>
<accession>A0ABS7AH31</accession>
<gene>
    <name evidence="5" type="ORF">KPL78_27385</name>
</gene>
<name>A0ABS7AH31_9PROT</name>
<evidence type="ECO:0000256" key="2">
    <source>
        <dbReference type="ARBA" id="ARBA00023125"/>
    </source>
</evidence>
<keyword evidence="6" id="KW-1185">Reference proteome</keyword>
<keyword evidence="1" id="KW-0805">Transcription regulation</keyword>